<dbReference type="Gene3D" id="3.40.50.300">
    <property type="entry name" value="P-loop containing nucleotide triphosphate hydrolases"/>
    <property type="match status" value="1"/>
</dbReference>
<dbReference type="GO" id="GO:0016020">
    <property type="term" value="C:membrane"/>
    <property type="evidence" value="ECO:0007669"/>
    <property type="project" value="InterPro"/>
</dbReference>
<dbReference type="SMART" id="SM00382">
    <property type="entry name" value="AAA"/>
    <property type="match status" value="1"/>
</dbReference>
<dbReference type="GO" id="GO:0140359">
    <property type="term" value="F:ABC-type transporter activity"/>
    <property type="evidence" value="ECO:0007669"/>
    <property type="project" value="InterPro"/>
</dbReference>
<dbReference type="InterPro" id="IPR003439">
    <property type="entry name" value="ABC_transporter-like_ATP-bd"/>
</dbReference>
<evidence type="ECO:0000313" key="7">
    <source>
        <dbReference type="Proteomes" id="UP000646053"/>
    </source>
</evidence>
<comment type="similarity">
    <text evidence="1">Belongs to the ABC transporter superfamily.</text>
</comment>
<gene>
    <name evidence="6" type="ORF">GS601_03065</name>
</gene>
<evidence type="ECO:0000256" key="1">
    <source>
        <dbReference type="ARBA" id="ARBA00005417"/>
    </source>
</evidence>
<sequence length="435" mass="48348">MGESIISLKNVSKCFKRYAKPADRLKEVFVPRHSGAEEFWALRDINLEVEKGSTLGLVGQNGSGKSTLLQIVAGTLTPTSGDVQVKGRISALLELGSGFNPEFTGRQNVFFNGRVLGLSQDEIGRKFDGIAAFADIGAFIDQPVKTYSSGMFIRLAFAVAINIDPDILIVDEALAVGDIFFQAKCYKKLEELQDRGISILFVSHDTATIQSLCEEGVLLHHGQIVCRDVPSVISSKYFQLFRTEHEQLNQSDKPVEADVPKTKQNNPIALSRDQRITNGKATIREVYITDTLGQSKTTFEIGETLQGRIIVEFHDNCYDVSIGLALRDRYGRLLFGKHTWYDDPGLIPIVHKDEIIECMIRFELNIQANEYLGLIGIATHRSEIDYDSLDILQDAFVIQVIGTNQSWGITKVPGTIEIRHKNLVTPQSLMAEGVE</sequence>
<dbReference type="SUPFAM" id="SSF52540">
    <property type="entry name" value="P-loop containing nucleoside triphosphate hydrolases"/>
    <property type="match status" value="1"/>
</dbReference>
<dbReference type="Pfam" id="PF00005">
    <property type="entry name" value="ABC_tran"/>
    <property type="match status" value="1"/>
</dbReference>
<dbReference type="InterPro" id="IPR029439">
    <property type="entry name" value="Wzt_C"/>
</dbReference>
<evidence type="ECO:0000259" key="5">
    <source>
        <dbReference type="PROSITE" id="PS50893"/>
    </source>
</evidence>
<dbReference type="PANTHER" id="PTHR46743:SF2">
    <property type="entry name" value="TEICHOIC ACIDS EXPORT ATP-BINDING PROTEIN TAGH"/>
    <property type="match status" value="1"/>
</dbReference>
<keyword evidence="3" id="KW-0547">Nucleotide-binding</keyword>
<evidence type="ECO:0000256" key="3">
    <source>
        <dbReference type="ARBA" id="ARBA00022741"/>
    </source>
</evidence>
<dbReference type="AlphaFoldDB" id="A0A8J8CH51"/>
<accession>A0A8J8CH51</accession>
<keyword evidence="4 6" id="KW-0067">ATP-binding</keyword>
<dbReference type="InterPro" id="IPR003593">
    <property type="entry name" value="AAA+_ATPase"/>
</dbReference>
<dbReference type="InterPro" id="IPR015860">
    <property type="entry name" value="ABC_transpr_TagH-like"/>
</dbReference>
<dbReference type="RefSeq" id="WP_162421806.1">
    <property type="nucleotide sequence ID" value="NZ_WVIE01000003.1"/>
</dbReference>
<feature type="domain" description="ABC transporter" evidence="5">
    <location>
        <begin position="23"/>
        <end position="246"/>
    </location>
</feature>
<name>A0A8J8CH51_9CYAN</name>
<comment type="caution">
    <text evidence="6">The sequence shown here is derived from an EMBL/GenBank/DDBJ whole genome shotgun (WGS) entry which is preliminary data.</text>
</comment>
<evidence type="ECO:0000256" key="4">
    <source>
        <dbReference type="ARBA" id="ARBA00022840"/>
    </source>
</evidence>
<dbReference type="GO" id="GO:0005524">
    <property type="term" value="F:ATP binding"/>
    <property type="evidence" value="ECO:0007669"/>
    <property type="project" value="UniProtKB-KW"/>
</dbReference>
<dbReference type="Pfam" id="PF14524">
    <property type="entry name" value="Wzt_C"/>
    <property type="match status" value="1"/>
</dbReference>
<protein>
    <submittedName>
        <fullName evidence="6">ATP-binding cassette domain-containing protein</fullName>
    </submittedName>
</protein>
<evidence type="ECO:0000256" key="2">
    <source>
        <dbReference type="ARBA" id="ARBA00022448"/>
    </source>
</evidence>
<dbReference type="PROSITE" id="PS50893">
    <property type="entry name" value="ABC_TRANSPORTER_2"/>
    <property type="match status" value="1"/>
</dbReference>
<dbReference type="EMBL" id="WVIE01000003">
    <property type="protein sequence ID" value="NDJ16279.1"/>
    <property type="molecule type" value="Genomic_DNA"/>
</dbReference>
<dbReference type="GO" id="GO:0016887">
    <property type="term" value="F:ATP hydrolysis activity"/>
    <property type="evidence" value="ECO:0007669"/>
    <property type="project" value="InterPro"/>
</dbReference>
<dbReference type="PANTHER" id="PTHR46743">
    <property type="entry name" value="TEICHOIC ACIDS EXPORT ATP-BINDING PROTEIN TAGH"/>
    <property type="match status" value="1"/>
</dbReference>
<dbReference type="InterPro" id="IPR050683">
    <property type="entry name" value="Bact_Polysacc_Export_ATP-bd"/>
</dbReference>
<dbReference type="Proteomes" id="UP000646053">
    <property type="component" value="Unassembled WGS sequence"/>
</dbReference>
<dbReference type="CDD" id="cd10147">
    <property type="entry name" value="Wzt_C-like"/>
    <property type="match status" value="1"/>
</dbReference>
<dbReference type="InterPro" id="IPR027417">
    <property type="entry name" value="P-loop_NTPase"/>
</dbReference>
<dbReference type="Gene3D" id="2.70.50.60">
    <property type="entry name" value="abc- transporter (atp binding component) like domain"/>
    <property type="match status" value="1"/>
</dbReference>
<keyword evidence="2" id="KW-0813">Transport</keyword>
<evidence type="ECO:0000313" key="6">
    <source>
        <dbReference type="EMBL" id="NDJ16279.1"/>
    </source>
</evidence>
<keyword evidence="7" id="KW-1185">Reference proteome</keyword>
<reference evidence="6" key="1">
    <citation type="submission" date="2019-12" db="EMBL/GenBank/DDBJ databases">
        <title>High-Quality draft genome sequences of three cyanobacteria isolated from the limestone walls of the Old Cathedral of Coimbra.</title>
        <authorList>
            <person name="Tiago I."/>
            <person name="Soares F."/>
            <person name="Portugal A."/>
        </authorList>
    </citation>
    <scope>NUCLEOTIDE SEQUENCE</scope>
    <source>
        <strain evidence="6">A</strain>
    </source>
</reference>
<organism evidence="6 7">
    <name type="scientific">Myxacorys almedinensis A</name>
    <dbReference type="NCBI Taxonomy" id="2690445"/>
    <lineage>
        <taxon>Bacteria</taxon>
        <taxon>Bacillati</taxon>
        <taxon>Cyanobacteriota</taxon>
        <taxon>Cyanophyceae</taxon>
        <taxon>Leptolyngbyales</taxon>
        <taxon>Leptolyngbyaceae</taxon>
        <taxon>Myxacorys</taxon>
        <taxon>Myxacorys almedinensis</taxon>
    </lineage>
</organism>
<dbReference type="CDD" id="cd03220">
    <property type="entry name" value="ABC_KpsT_Wzt"/>
    <property type="match status" value="1"/>
</dbReference>
<proteinExistence type="inferred from homology"/>